<comment type="similarity">
    <text evidence="1">Belongs to the LytR/CpsA/Psr (LCP) family.</text>
</comment>
<feature type="domain" description="Cell envelope-related transcriptional attenuator" evidence="6">
    <location>
        <begin position="111"/>
        <end position="187"/>
    </location>
</feature>
<evidence type="ECO:0000256" key="1">
    <source>
        <dbReference type="ARBA" id="ARBA00006068"/>
    </source>
</evidence>
<evidence type="ECO:0000256" key="3">
    <source>
        <dbReference type="ARBA" id="ARBA00022968"/>
    </source>
</evidence>
<dbReference type="PANTHER" id="PTHR33392">
    <property type="entry name" value="POLYISOPRENYL-TEICHOIC ACID--PEPTIDOGLYCAN TEICHOIC ACID TRANSFERASE TAGU"/>
    <property type="match status" value="1"/>
</dbReference>
<keyword evidence="2 5" id="KW-0812">Transmembrane</keyword>
<dbReference type="Pfam" id="PF03816">
    <property type="entry name" value="LytR_cpsA_psr"/>
    <property type="match status" value="1"/>
</dbReference>
<evidence type="ECO:0000313" key="8">
    <source>
        <dbReference type="Proteomes" id="UP000435187"/>
    </source>
</evidence>
<reference evidence="7 8" key="1">
    <citation type="submission" date="2019-10" db="EMBL/GenBank/DDBJ databases">
        <title>Gracilibacillus salitolerans sp. nov., a moderate halophile isolated from a saline soil in northwest China.</title>
        <authorList>
            <person name="Gan L."/>
        </authorList>
    </citation>
    <scope>NUCLEOTIDE SEQUENCE [LARGE SCALE GENOMIC DNA]</scope>
    <source>
        <strain evidence="7 8">TP2-8</strain>
    </source>
</reference>
<evidence type="ECO:0000313" key="7">
    <source>
        <dbReference type="EMBL" id="MRI65030.1"/>
    </source>
</evidence>
<dbReference type="InterPro" id="IPR004474">
    <property type="entry name" value="LytR_CpsA_psr"/>
</dbReference>
<dbReference type="PANTHER" id="PTHR33392:SF6">
    <property type="entry name" value="POLYISOPRENYL-TEICHOIC ACID--PEPTIDOGLYCAN TEICHOIC ACID TRANSFERASE TAGU"/>
    <property type="match status" value="1"/>
</dbReference>
<protein>
    <recommendedName>
        <fullName evidence="6">Cell envelope-related transcriptional attenuator domain-containing protein</fullName>
    </recommendedName>
</protein>
<keyword evidence="4 5" id="KW-1133">Transmembrane helix</keyword>
<dbReference type="EMBL" id="WJEE01000002">
    <property type="protein sequence ID" value="MRI65030.1"/>
    <property type="molecule type" value="Genomic_DNA"/>
</dbReference>
<evidence type="ECO:0000256" key="2">
    <source>
        <dbReference type="ARBA" id="ARBA00022692"/>
    </source>
</evidence>
<keyword evidence="5" id="KW-0472">Membrane</keyword>
<dbReference type="Proteomes" id="UP000435187">
    <property type="component" value="Unassembled WGS sequence"/>
</dbReference>
<sequence>MASKFEKELSSYLDQEDLTFTKDDRKKTFNKIHSQTTTQHHNKSSFTRPIVPIMATIAVFILAIALIPSFILNEKQNSDADKSITSAEEGNGDSVLLLMGEDADRRRNPFNLLLTFNFDKESVKVVSLPRDLHVDRYNAEGEKFEKTKLLHVGAHDNDPAASVKTVSHYLDIPIDYYALMPMEEIIQLLGIDDKNKIYEIEEQNSLANLLEKDQKFPELMELISHHQTNLTEDIFNQMEKKSNQYDVIQLEEGLNNIFEDEIYYVELEPSFLEKLKNDLQNHIDK</sequence>
<dbReference type="RefSeq" id="WP_153833913.1">
    <property type="nucleotide sequence ID" value="NZ_JBHUMW010000072.1"/>
</dbReference>
<proteinExistence type="inferred from homology"/>
<gene>
    <name evidence="7" type="ORF">GH885_01540</name>
</gene>
<evidence type="ECO:0000259" key="6">
    <source>
        <dbReference type="Pfam" id="PF03816"/>
    </source>
</evidence>
<evidence type="ECO:0000256" key="4">
    <source>
        <dbReference type="ARBA" id="ARBA00022989"/>
    </source>
</evidence>
<evidence type="ECO:0000256" key="5">
    <source>
        <dbReference type="SAM" id="Phobius"/>
    </source>
</evidence>
<name>A0A6N7QWE0_9BACI</name>
<keyword evidence="8" id="KW-1185">Reference proteome</keyword>
<keyword evidence="3" id="KW-0735">Signal-anchor</keyword>
<feature type="transmembrane region" description="Helical" evidence="5">
    <location>
        <begin position="50"/>
        <end position="72"/>
    </location>
</feature>
<dbReference type="AlphaFoldDB" id="A0A6N7QWE0"/>
<dbReference type="Gene3D" id="3.30.420.590">
    <property type="match status" value="1"/>
</dbReference>
<comment type="caution">
    <text evidence="7">The sequence shown here is derived from an EMBL/GenBank/DDBJ whole genome shotgun (WGS) entry which is preliminary data.</text>
</comment>
<dbReference type="InterPro" id="IPR050922">
    <property type="entry name" value="LytR/CpsA/Psr_CW_biosynth"/>
</dbReference>
<dbReference type="GO" id="GO:0071555">
    <property type="term" value="P:cell wall organization"/>
    <property type="evidence" value="ECO:0007669"/>
    <property type="project" value="UniProtKB-KW"/>
</dbReference>
<organism evidence="7 8">
    <name type="scientific">Gracilibacillus thailandensis</name>
    <dbReference type="NCBI Taxonomy" id="563735"/>
    <lineage>
        <taxon>Bacteria</taxon>
        <taxon>Bacillati</taxon>
        <taxon>Bacillota</taxon>
        <taxon>Bacilli</taxon>
        <taxon>Bacillales</taxon>
        <taxon>Bacillaceae</taxon>
        <taxon>Gracilibacillus</taxon>
    </lineage>
</organism>
<accession>A0A6N7QWE0</accession>